<dbReference type="EMBL" id="CP095073">
    <property type="protein sequence ID" value="UOQ45787.1"/>
    <property type="molecule type" value="Genomic_DNA"/>
</dbReference>
<feature type="transmembrane region" description="Helical" evidence="1">
    <location>
        <begin position="12"/>
        <end position="31"/>
    </location>
</feature>
<dbReference type="Proteomes" id="UP000831787">
    <property type="component" value="Chromosome"/>
</dbReference>
<keyword evidence="3" id="KW-1185">Reference proteome</keyword>
<feature type="transmembrane region" description="Helical" evidence="1">
    <location>
        <begin position="51"/>
        <end position="74"/>
    </location>
</feature>
<evidence type="ECO:0000313" key="2">
    <source>
        <dbReference type="EMBL" id="UOQ45787.1"/>
    </source>
</evidence>
<dbReference type="RefSeq" id="WP_244712645.1">
    <property type="nucleotide sequence ID" value="NZ_CP095073.1"/>
</dbReference>
<gene>
    <name evidence="2" type="ORF">MUN89_07620</name>
</gene>
<evidence type="ECO:0000256" key="1">
    <source>
        <dbReference type="SAM" id="Phobius"/>
    </source>
</evidence>
<keyword evidence="1" id="KW-1133">Transmembrane helix</keyword>
<feature type="transmembrane region" description="Helical" evidence="1">
    <location>
        <begin position="107"/>
        <end position="129"/>
    </location>
</feature>
<reference evidence="2 3" key="1">
    <citation type="submission" date="2022-04" db="EMBL/GenBank/DDBJ databases">
        <title>Halobacillus sp. isolated from saltern.</title>
        <authorList>
            <person name="Won M."/>
            <person name="Lee C.-M."/>
            <person name="Woen H.-Y."/>
            <person name="Kwon S.-W."/>
        </authorList>
    </citation>
    <scope>NUCLEOTIDE SEQUENCE [LARGE SCALE GENOMIC DNA]</scope>
    <source>
        <strain evidence="2 3">SSBR10-3</strain>
    </source>
</reference>
<proteinExistence type="predicted"/>
<name>A0ABY4EMV3_9BACI</name>
<evidence type="ECO:0000313" key="3">
    <source>
        <dbReference type="Proteomes" id="UP000831787"/>
    </source>
</evidence>
<organism evidence="2 3">
    <name type="scientific">Halobacillus salinarum</name>
    <dbReference type="NCBI Taxonomy" id="2932257"/>
    <lineage>
        <taxon>Bacteria</taxon>
        <taxon>Bacillati</taxon>
        <taxon>Bacillota</taxon>
        <taxon>Bacilli</taxon>
        <taxon>Bacillales</taxon>
        <taxon>Bacillaceae</taxon>
        <taxon>Halobacillus</taxon>
    </lineage>
</organism>
<keyword evidence="1" id="KW-0472">Membrane</keyword>
<protein>
    <submittedName>
        <fullName evidence="2">Uncharacterized protein</fullName>
    </submittedName>
</protein>
<accession>A0ABY4EMV3</accession>
<feature type="transmembrane region" description="Helical" evidence="1">
    <location>
        <begin position="81"/>
        <end position="101"/>
    </location>
</feature>
<keyword evidence="1" id="KW-0812">Transmembrane</keyword>
<sequence length="136" mass="15074">MVNKSLKITSNIYNLLLSLGAFYTGITMLSGKGVFASFPDEWMGKVPFNNWASLAVFAIILFGFGNAAVSIYGFIKKEANLFLFTIIMGTIFLGCNLIQLILLKEWYLATVEFMLFSFVQLLLGSLGFITNNSNQA</sequence>